<dbReference type="AlphaFoldDB" id="A0A6J6QCB9"/>
<gene>
    <name evidence="1" type="ORF">UFOPK2579_01315</name>
</gene>
<sequence>MEPVRHTEFWDRLDHALGRASSRSWADLFVIGELGSRTVNEALDAGIAPKEVWAAVWKVLELPGNQR</sequence>
<dbReference type="EMBL" id="CAEZXR010000144">
    <property type="protein sequence ID" value="CAB4708569.1"/>
    <property type="molecule type" value="Genomic_DNA"/>
</dbReference>
<proteinExistence type="predicted"/>
<dbReference type="Pfam" id="PF11248">
    <property type="entry name" value="DUF3046"/>
    <property type="match status" value="1"/>
</dbReference>
<evidence type="ECO:0000313" key="1">
    <source>
        <dbReference type="EMBL" id="CAB4708569.1"/>
    </source>
</evidence>
<name>A0A6J6QCB9_9ZZZZ</name>
<protein>
    <submittedName>
        <fullName evidence="1">Unannotated protein</fullName>
    </submittedName>
</protein>
<accession>A0A6J6QCB9</accession>
<organism evidence="1">
    <name type="scientific">freshwater metagenome</name>
    <dbReference type="NCBI Taxonomy" id="449393"/>
    <lineage>
        <taxon>unclassified sequences</taxon>
        <taxon>metagenomes</taxon>
        <taxon>ecological metagenomes</taxon>
    </lineage>
</organism>
<reference evidence="1" key="1">
    <citation type="submission" date="2020-05" db="EMBL/GenBank/DDBJ databases">
        <authorList>
            <person name="Chiriac C."/>
            <person name="Salcher M."/>
            <person name="Ghai R."/>
            <person name="Kavagutti S V."/>
        </authorList>
    </citation>
    <scope>NUCLEOTIDE SEQUENCE</scope>
</reference>
<dbReference type="InterPro" id="IPR021408">
    <property type="entry name" value="DUF3046"/>
</dbReference>